<dbReference type="SUPFAM" id="SSF52172">
    <property type="entry name" value="CheY-like"/>
    <property type="match status" value="1"/>
</dbReference>
<dbReference type="PROSITE" id="PS50043">
    <property type="entry name" value="HTH_LUXR_2"/>
    <property type="match status" value="1"/>
</dbReference>
<dbReference type="Gene3D" id="3.40.50.2300">
    <property type="match status" value="1"/>
</dbReference>
<dbReference type="GO" id="GO:0000976">
    <property type="term" value="F:transcription cis-regulatory region binding"/>
    <property type="evidence" value="ECO:0007669"/>
    <property type="project" value="TreeGrafter"/>
</dbReference>
<dbReference type="GO" id="GO:0000156">
    <property type="term" value="F:phosphorelay response regulator activity"/>
    <property type="evidence" value="ECO:0007669"/>
    <property type="project" value="TreeGrafter"/>
</dbReference>
<keyword evidence="3" id="KW-0805">Transcription regulation</keyword>
<dbReference type="AlphaFoldDB" id="A0A4R6HAG8"/>
<name>A0A4R6HAG8_9BACT</name>
<dbReference type="GO" id="GO:0006355">
    <property type="term" value="P:regulation of DNA-templated transcription"/>
    <property type="evidence" value="ECO:0007669"/>
    <property type="project" value="InterPro"/>
</dbReference>
<dbReference type="PANTHER" id="PTHR48111:SF1">
    <property type="entry name" value="TWO-COMPONENT RESPONSE REGULATOR ORR33"/>
    <property type="match status" value="1"/>
</dbReference>
<evidence type="ECO:0000256" key="5">
    <source>
        <dbReference type="ARBA" id="ARBA00023163"/>
    </source>
</evidence>
<feature type="domain" description="HTH luxR-type" evidence="7">
    <location>
        <begin position="296"/>
        <end position="361"/>
    </location>
</feature>
<dbReference type="OrthoDB" id="9781208at2"/>
<dbReference type="InterPro" id="IPR035965">
    <property type="entry name" value="PAS-like_dom_sf"/>
</dbReference>
<evidence type="ECO:0000259" key="7">
    <source>
        <dbReference type="PROSITE" id="PS50043"/>
    </source>
</evidence>
<gene>
    <name evidence="9" type="ORF">DET52_101500</name>
</gene>
<dbReference type="GO" id="GO:0032993">
    <property type="term" value="C:protein-DNA complex"/>
    <property type="evidence" value="ECO:0007669"/>
    <property type="project" value="TreeGrafter"/>
</dbReference>
<dbReference type="EMBL" id="SNWI01000001">
    <property type="protein sequence ID" value="TDO05144.1"/>
    <property type="molecule type" value="Genomic_DNA"/>
</dbReference>
<dbReference type="SMART" id="SM00448">
    <property type="entry name" value="REC"/>
    <property type="match status" value="1"/>
</dbReference>
<evidence type="ECO:0000259" key="8">
    <source>
        <dbReference type="PROSITE" id="PS50110"/>
    </source>
</evidence>
<evidence type="ECO:0000256" key="2">
    <source>
        <dbReference type="ARBA" id="ARBA00023012"/>
    </source>
</evidence>
<dbReference type="InterPro" id="IPR039420">
    <property type="entry name" value="WalR-like"/>
</dbReference>
<evidence type="ECO:0000256" key="1">
    <source>
        <dbReference type="ARBA" id="ARBA00022553"/>
    </source>
</evidence>
<dbReference type="SMART" id="SM00421">
    <property type="entry name" value="HTH_LUXR"/>
    <property type="match status" value="1"/>
</dbReference>
<dbReference type="PRINTS" id="PR00038">
    <property type="entry name" value="HTHLUXR"/>
</dbReference>
<dbReference type="PROSITE" id="PS50110">
    <property type="entry name" value="RESPONSE_REGULATORY"/>
    <property type="match status" value="1"/>
</dbReference>
<keyword evidence="5" id="KW-0804">Transcription</keyword>
<dbReference type="InterPro" id="IPR001789">
    <property type="entry name" value="Sig_transdc_resp-reg_receiver"/>
</dbReference>
<evidence type="ECO:0000256" key="6">
    <source>
        <dbReference type="PROSITE-ProRule" id="PRU00169"/>
    </source>
</evidence>
<feature type="modified residue" description="4-aspartylphosphate" evidence="6">
    <location>
        <position position="54"/>
    </location>
</feature>
<evidence type="ECO:0000256" key="4">
    <source>
        <dbReference type="ARBA" id="ARBA00023125"/>
    </source>
</evidence>
<protein>
    <submittedName>
        <fullName evidence="9">Regulatory LuxR family protein</fullName>
    </submittedName>
</protein>
<keyword evidence="1 6" id="KW-0597">Phosphoprotein</keyword>
<dbReference type="RefSeq" id="WP_133463257.1">
    <property type="nucleotide sequence ID" value="NZ_SNWI01000001.1"/>
</dbReference>
<keyword evidence="4" id="KW-0238">DNA-binding</keyword>
<proteinExistence type="predicted"/>
<dbReference type="CDD" id="cd06170">
    <property type="entry name" value="LuxR_C_like"/>
    <property type="match status" value="1"/>
</dbReference>
<dbReference type="InterPro" id="IPR000014">
    <property type="entry name" value="PAS"/>
</dbReference>
<feature type="domain" description="Response regulatory" evidence="8">
    <location>
        <begin position="5"/>
        <end position="121"/>
    </location>
</feature>
<keyword evidence="2" id="KW-0902">Two-component regulatory system</keyword>
<dbReference type="InterPro" id="IPR011006">
    <property type="entry name" value="CheY-like_superfamily"/>
</dbReference>
<dbReference type="Proteomes" id="UP000294848">
    <property type="component" value="Unassembled WGS sequence"/>
</dbReference>
<dbReference type="InterPro" id="IPR036388">
    <property type="entry name" value="WH-like_DNA-bd_sf"/>
</dbReference>
<evidence type="ECO:0000313" key="10">
    <source>
        <dbReference type="Proteomes" id="UP000294848"/>
    </source>
</evidence>
<dbReference type="Pfam" id="PF00196">
    <property type="entry name" value="GerE"/>
    <property type="match status" value="1"/>
</dbReference>
<dbReference type="SUPFAM" id="SSF46894">
    <property type="entry name" value="C-terminal effector domain of the bipartite response regulators"/>
    <property type="match status" value="1"/>
</dbReference>
<dbReference type="InterPro" id="IPR000792">
    <property type="entry name" value="Tscrpt_reg_LuxR_C"/>
</dbReference>
<comment type="caution">
    <text evidence="9">The sequence shown here is derived from an EMBL/GenBank/DDBJ whole genome shotgun (WGS) entry which is preliminary data.</text>
</comment>
<sequence length="365" mass="40966">MAARKILIIDDDRAFSKTLRNVLKSKGYESIIASSGGEGIQKAYEYGPDLILCDIKMAPIDGYQVYNILKESSLTRRIPFIFVTGKSGLDEIRLGLELGADDYLVKPFRNEALLASVRTRIEKYEYLVSLGRSKYQAFVDYSPNGIFLFDGGTIYESNRAFSRIVGIQEAALTDTPFSDLVGKTNFARIEDRINECMNGLLSNFQEEITILSAQGIQEKFVLYVAPSIKYNGFSLLTGLLMPMRRNEKGGHVAFEQLVTILEEEHISLSDPVVLRLQKEFDSGVWRTISRDYSPVAVATEVELSSRELEVLKLSCKGMPIKSIAEELCISGRTVESHRASLMEKTGSRNIIEVIIYALKNRLIEI</sequence>
<dbReference type="SUPFAM" id="SSF55785">
    <property type="entry name" value="PYP-like sensor domain (PAS domain)"/>
    <property type="match status" value="1"/>
</dbReference>
<dbReference type="PANTHER" id="PTHR48111">
    <property type="entry name" value="REGULATOR OF RPOS"/>
    <property type="match status" value="1"/>
</dbReference>
<reference evidence="9 10" key="1">
    <citation type="submission" date="2019-03" db="EMBL/GenBank/DDBJ databases">
        <title>Freshwater and sediment microbial communities from various areas in North America, analyzing microbe dynamics in response to fracking.</title>
        <authorList>
            <person name="Lamendella R."/>
        </authorList>
    </citation>
    <scope>NUCLEOTIDE SEQUENCE [LARGE SCALE GENOMIC DNA]</scope>
    <source>
        <strain evidence="9 10">114D</strain>
    </source>
</reference>
<evidence type="ECO:0000256" key="3">
    <source>
        <dbReference type="ARBA" id="ARBA00023015"/>
    </source>
</evidence>
<dbReference type="Pfam" id="PF00072">
    <property type="entry name" value="Response_reg"/>
    <property type="match status" value="1"/>
</dbReference>
<organism evidence="9 10">
    <name type="scientific">Sunxiuqinia elliptica</name>
    <dbReference type="NCBI Taxonomy" id="655355"/>
    <lineage>
        <taxon>Bacteria</taxon>
        <taxon>Pseudomonadati</taxon>
        <taxon>Bacteroidota</taxon>
        <taxon>Bacteroidia</taxon>
        <taxon>Marinilabiliales</taxon>
        <taxon>Prolixibacteraceae</taxon>
        <taxon>Sunxiuqinia</taxon>
    </lineage>
</organism>
<dbReference type="Gene3D" id="1.10.10.10">
    <property type="entry name" value="Winged helix-like DNA-binding domain superfamily/Winged helix DNA-binding domain"/>
    <property type="match status" value="1"/>
</dbReference>
<dbReference type="SMART" id="SM00091">
    <property type="entry name" value="PAS"/>
    <property type="match status" value="1"/>
</dbReference>
<accession>A0A4R6HAG8</accession>
<dbReference type="InterPro" id="IPR016032">
    <property type="entry name" value="Sig_transdc_resp-reg_C-effctor"/>
</dbReference>
<dbReference type="GO" id="GO:0005829">
    <property type="term" value="C:cytosol"/>
    <property type="evidence" value="ECO:0007669"/>
    <property type="project" value="TreeGrafter"/>
</dbReference>
<dbReference type="Gene3D" id="3.30.450.20">
    <property type="entry name" value="PAS domain"/>
    <property type="match status" value="1"/>
</dbReference>
<evidence type="ECO:0000313" key="9">
    <source>
        <dbReference type="EMBL" id="TDO05144.1"/>
    </source>
</evidence>